<dbReference type="GO" id="GO:0045493">
    <property type="term" value="P:xylan catabolic process"/>
    <property type="evidence" value="ECO:0007669"/>
    <property type="project" value="InterPro"/>
</dbReference>
<dbReference type="InterPro" id="IPR026891">
    <property type="entry name" value="Fn3-like"/>
</dbReference>
<dbReference type="InterPro" id="IPR008979">
    <property type="entry name" value="Galactose-bd-like_sf"/>
</dbReference>
<dbReference type="GO" id="GO:0009044">
    <property type="term" value="F:xylan 1,4-beta-xylosidase activity"/>
    <property type="evidence" value="ECO:0007669"/>
    <property type="project" value="InterPro"/>
</dbReference>
<dbReference type="PROSITE" id="PS51175">
    <property type="entry name" value="CBM6"/>
    <property type="match status" value="1"/>
</dbReference>
<evidence type="ECO:0000313" key="7">
    <source>
        <dbReference type="Proteomes" id="UP000198362"/>
    </source>
</evidence>
<evidence type="ECO:0000256" key="2">
    <source>
        <dbReference type="ARBA" id="ARBA00022729"/>
    </source>
</evidence>
<dbReference type="InterPro" id="IPR006584">
    <property type="entry name" value="Cellulose-bd_IV"/>
</dbReference>
<dbReference type="Pfam" id="PF14310">
    <property type="entry name" value="Fn3-like"/>
    <property type="match status" value="1"/>
</dbReference>
<keyword evidence="2" id="KW-0732">Signal</keyword>
<dbReference type="GO" id="GO:0030246">
    <property type="term" value="F:carbohydrate binding"/>
    <property type="evidence" value="ECO:0007669"/>
    <property type="project" value="InterPro"/>
</dbReference>
<feature type="compositionally biased region" description="Basic and acidic residues" evidence="4">
    <location>
        <begin position="796"/>
        <end position="814"/>
    </location>
</feature>
<dbReference type="Gene3D" id="3.40.50.1700">
    <property type="entry name" value="Glycoside hydrolase family 3 C-terminal domain"/>
    <property type="match status" value="1"/>
</dbReference>
<evidence type="ECO:0000256" key="3">
    <source>
        <dbReference type="ARBA" id="ARBA00022801"/>
    </source>
</evidence>
<dbReference type="Gene3D" id="3.20.20.300">
    <property type="entry name" value="Glycoside hydrolase, family 3, N-terminal domain"/>
    <property type="match status" value="1"/>
</dbReference>
<dbReference type="GO" id="GO:0046556">
    <property type="term" value="F:alpha-L-arabinofuranosidase activity"/>
    <property type="evidence" value="ECO:0007669"/>
    <property type="project" value="TreeGrafter"/>
</dbReference>
<dbReference type="SUPFAM" id="SSF50405">
    <property type="entry name" value="Actin-crosslinking proteins"/>
    <property type="match status" value="1"/>
</dbReference>
<dbReference type="PANTHER" id="PTHR42721">
    <property type="entry name" value="SUGAR HYDROLASE-RELATED"/>
    <property type="match status" value="1"/>
</dbReference>
<dbReference type="Pfam" id="PF00933">
    <property type="entry name" value="Glyco_hydro_3"/>
    <property type="match status" value="1"/>
</dbReference>
<dbReference type="CDD" id="cd23343">
    <property type="entry name" value="beta-trefoil_FSCN_BglX-like"/>
    <property type="match status" value="1"/>
</dbReference>
<dbReference type="Pfam" id="PF01915">
    <property type="entry name" value="Glyco_hydro_3_C"/>
    <property type="match status" value="1"/>
</dbReference>
<name>A0A239PD26_9ACTN</name>
<sequence length="947" mass="99979">MDDIFRDPDASAAARLADLVGRLTTAEKVALLHQHQAAIPRLDIAAFRTGTEALHGVAWLGTATVFPQAVGLGATWDPDLVRRVGAAVGDEVRGMHRKDPGIGLNVWAPVVNPLRDPRWGRNEEGYSEDSWLTGVLGTAYAAGLRGDHPTYLRTVATLKHFLGYNNETDRHLTSSDLPPRVLHEYELPAFRAPIEAGAAGAVMASYNLVNGRPAHVSPLLGTLRSWTGDDLLVVGDAGAASNLAGEQGTHPDHVAGFAAALRAGVDCFTEDGADPVPTIRRLTEALERGLLSPADLDLAVTRVLGVRLRLGEFDPPERNPYAAVTTDVVNCPEHQRLAREAARRAIVLLRNDGVLPIRAGQSVAVVGPLGDTVLLDWYSGSLPYAVTAVAGLADRLGPVVYAEGADRVALVTAHGGVRTDGGPLRVAAEGKPALFDVLDWGSDAITLRAVSDGRYVRADEHGVLVNDRPGPGEWVVRETFEASSRPEGTLLRSLAADRWVTVGADGVLRADAATPDLATPFQVDLISDGIEAAVAAVRGVDVVVVALGSHPMVGGRETQDRADLALPPAQAALLRAVQAVHPRTVLLLVSGYPYATDPAPAVLWSAHGGQEFGAALADVLLGATADGSPVEPVGRLPQTWYTDASELPDLLDYDIVSADATYQYFRGVPRYPFGHGLGYTRFVHSGLRCGSDTVDADGQVSVSVDVRNVGDRPGEEVVQLYTQQRTSRVKQPLRRLRGFRRVRLAPGASETVTLTLRAADLAIWDTGPVVEDAEHTVWVGRSCLDVTAVTTLRVRGEGRDRSRTPSRAVDRDAESGTVLTAETPERGDAVLAVRDGAWLAFHDVDLASPAGLVVVRAAAPPGGSRLTIRLDDPISGPVAADLGLPACVSADLDVPSGGTHVGADLDSPSGWADVTGELDHPGGVHDLYLVLGAAGTRVAELGLGFRG</sequence>
<dbReference type="OrthoDB" id="3304319at2"/>
<dbReference type="PANTHER" id="PTHR42721:SF3">
    <property type="entry name" value="BETA-D-XYLOSIDASE 5-RELATED"/>
    <property type="match status" value="1"/>
</dbReference>
<dbReference type="EMBL" id="FZPH01000017">
    <property type="protein sequence ID" value="SNT64538.1"/>
    <property type="molecule type" value="Genomic_DNA"/>
</dbReference>
<dbReference type="InterPro" id="IPR036962">
    <property type="entry name" value="Glyco_hydro_3_N_sf"/>
</dbReference>
<dbReference type="GO" id="GO:0031222">
    <property type="term" value="P:arabinan catabolic process"/>
    <property type="evidence" value="ECO:0007669"/>
    <property type="project" value="TreeGrafter"/>
</dbReference>
<dbReference type="CDD" id="cd04084">
    <property type="entry name" value="CBM6_xylanase-like"/>
    <property type="match status" value="1"/>
</dbReference>
<organism evidence="6 7">
    <name type="scientific">Asanoa hainanensis</name>
    <dbReference type="NCBI Taxonomy" id="560556"/>
    <lineage>
        <taxon>Bacteria</taxon>
        <taxon>Bacillati</taxon>
        <taxon>Actinomycetota</taxon>
        <taxon>Actinomycetes</taxon>
        <taxon>Micromonosporales</taxon>
        <taxon>Micromonosporaceae</taxon>
        <taxon>Asanoa</taxon>
    </lineage>
</organism>
<proteinExistence type="inferred from homology"/>
<dbReference type="Gene3D" id="2.60.40.10">
    <property type="entry name" value="Immunoglobulins"/>
    <property type="match status" value="1"/>
</dbReference>
<dbReference type="Gene3D" id="2.60.120.380">
    <property type="match status" value="1"/>
</dbReference>
<keyword evidence="3" id="KW-0378">Hydrolase</keyword>
<keyword evidence="7" id="KW-1185">Reference proteome</keyword>
<dbReference type="InterPro" id="IPR001764">
    <property type="entry name" value="Glyco_hydro_3_N"/>
</dbReference>
<comment type="similarity">
    <text evidence="1">Belongs to the glycosyl hydrolase 3 family.</text>
</comment>
<evidence type="ECO:0000256" key="1">
    <source>
        <dbReference type="ARBA" id="ARBA00005336"/>
    </source>
</evidence>
<evidence type="ECO:0000259" key="5">
    <source>
        <dbReference type="PROSITE" id="PS51175"/>
    </source>
</evidence>
<dbReference type="RefSeq" id="WP_089254453.1">
    <property type="nucleotide sequence ID" value="NZ_FZPH01000017.1"/>
</dbReference>
<dbReference type="SUPFAM" id="SSF52279">
    <property type="entry name" value="Beta-D-glucan exohydrolase, C-terminal domain"/>
    <property type="match status" value="1"/>
</dbReference>
<dbReference type="InterPro" id="IPR013783">
    <property type="entry name" value="Ig-like_fold"/>
</dbReference>
<dbReference type="SMART" id="SM00606">
    <property type="entry name" value="CBD_IV"/>
    <property type="match status" value="1"/>
</dbReference>
<accession>A0A239PD26</accession>
<gene>
    <name evidence="6" type="ORF">SAMN05421812_11787</name>
</gene>
<dbReference type="InterPro" id="IPR044993">
    <property type="entry name" value="BXL"/>
</dbReference>
<dbReference type="SUPFAM" id="SSF51445">
    <property type="entry name" value="(Trans)glycosidases"/>
    <property type="match status" value="1"/>
</dbReference>
<dbReference type="PRINTS" id="PR00133">
    <property type="entry name" value="GLHYDRLASE3"/>
</dbReference>
<evidence type="ECO:0000313" key="6">
    <source>
        <dbReference type="EMBL" id="SNT64538.1"/>
    </source>
</evidence>
<dbReference type="Pfam" id="PF03422">
    <property type="entry name" value="CBM_6"/>
    <property type="match status" value="1"/>
</dbReference>
<reference evidence="6 7" key="1">
    <citation type="submission" date="2017-06" db="EMBL/GenBank/DDBJ databases">
        <authorList>
            <person name="Kim H.J."/>
            <person name="Triplett B.A."/>
        </authorList>
    </citation>
    <scope>NUCLEOTIDE SEQUENCE [LARGE SCALE GENOMIC DNA]</scope>
    <source>
        <strain evidence="6 7">CGMCC 4.5593</strain>
    </source>
</reference>
<dbReference type="AlphaFoldDB" id="A0A239PD26"/>
<dbReference type="SMART" id="SM01217">
    <property type="entry name" value="Fn3_like"/>
    <property type="match status" value="1"/>
</dbReference>
<dbReference type="InterPro" id="IPR017853">
    <property type="entry name" value="GH"/>
</dbReference>
<dbReference type="InterPro" id="IPR002772">
    <property type="entry name" value="Glyco_hydro_3_C"/>
</dbReference>
<feature type="domain" description="CBM6" evidence="5">
    <location>
        <begin position="802"/>
        <end position="947"/>
    </location>
</feature>
<protein>
    <submittedName>
        <fullName evidence="6">Beta-glucosidase</fullName>
    </submittedName>
</protein>
<dbReference type="InterPro" id="IPR005084">
    <property type="entry name" value="CBM6"/>
</dbReference>
<dbReference type="Proteomes" id="UP000198362">
    <property type="component" value="Unassembled WGS sequence"/>
</dbReference>
<feature type="region of interest" description="Disordered" evidence="4">
    <location>
        <begin position="796"/>
        <end position="817"/>
    </location>
</feature>
<dbReference type="SUPFAM" id="SSF49785">
    <property type="entry name" value="Galactose-binding domain-like"/>
    <property type="match status" value="1"/>
</dbReference>
<evidence type="ECO:0000256" key="4">
    <source>
        <dbReference type="SAM" id="MobiDB-lite"/>
    </source>
</evidence>
<dbReference type="InterPro" id="IPR008999">
    <property type="entry name" value="Actin-crosslinking"/>
</dbReference>
<dbReference type="InterPro" id="IPR036881">
    <property type="entry name" value="Glyco_hydro_3_C_sf"/>
</dbReference>
<dbReference type="Gene3D" id="2.60.120.260">
    <property type="entry name" value="Galactose-binding domain-like"/>
    <property type="match status" value="1"/>
</dbReference>